<proteinExistence type="predicted"/>
<evidence type="ECO:0000256" key="1">
    <source>
        <dbReference type="SAM" id="Phobius"/>
    </source>
</evidence>
<reference evidence="2 3" key="1">
    <citation type="submission" date="2023-07" db="EMBL/GenBank/DDBJ databases">
        <title>Sorghum-associated microbial communities from plants grown in Nebraska, USA.</title>
        <authorList>
            <person name="Schachtman D."/>
        </authorList>
    </citation>
    <scope>NUCLEOTIDE SEQUENCE [LARGE SCALE GENOMIC DNA]</scope>
    <source>
        <strain evidence="2 3">3773</strain>
    </source>
</reference>
<keyword evidence="3" id="KW-1185">Reference proteome</keyword>
<feature type="transmembrane region" description="Helical" evidence="1">
    <location>
        <begin position="61"/>
        <end position="81"/>
    </location>
</feature>
<accession>A0ABU1TLJ1</accession>
<keyword evidence="1" id="KW-1133">Transmembrane helix</keyword>
<gene>
    <name evidence="2" type="ORF">J2X31_000832</name>
</gene>
<keyword evidence="1" id="KW-0812">Transmembrane</keyword>
<feature type="transmembrane region" description="Helical" evidence="1">
    <location>
        <begin position="87"/>
        <end position="107"/>
    </location>
</feature>
<name>A0ABU1TLJ1_9FLAO</name>
<dbReference type="Proteomes" id="UP001255185">
    <property type="component" value="Unassembled WGS sequence"/>
</dbReference>
<feature type="transmembrane region" description="Helical" evidence="1">
    <location>
        <begin position="119"/>
        <end position="140"/>
    </location>
</feature>
<evidence type="ECO:0008006" key="4">
    <source>
        <dbReference type="Google" id="ProtNLM"/>
    </source>
</evidence>
<comment type="caution">
    <text evidence="2">The sequence shown here is derived from an EMBL/GenBank/DDBJ whole genome shotgun (WGS) entry which is preliminary data.</text>
</comment>
<protein>
    <recommendedName>
        <fullName evidence="4">Acyltransferase</fullName>
    </recommendedName>
</protein>
<sequence>MNLSEYVKKRNGVPFGHPNSLRNNLQRSLGANNFSVFWSFWNPIFGYYLGKKIFRPLKRIFPAALCVVLTFVFCGLIHDLVTTLIRVKVSLFFAVWFLLMGIMVVISKQIKYNLSNQNWIVRAITNLSIIGICLLITISLNRVFKFY</sequence>
<evidence type="ECO:0000313" key="2">
    <source>
        <dbReference type="EMBL" id="MDR6966834.1"/>
    </source>
</evidence>
<evidence type="ECO:0000313" key="3">
    <source>
        <dbReference type="Proteomes" id="UP001255185"/>
    </source>
</evidence>
<organism evidence="2 3">
    <name type="scientific">Flavobacterium arsenatis</name>
    <dbReference type="NCBI Taxonomy" id="1484332"/>
    <lineage>
        <taxon>Bacteria</taxon>
        <taxon>Pseudomonadati</taxon>
        <taxon>Bacteroidota</taxon>
        <taxon>Flavobacteriia</taxon>
        <taxon>Flavobacteriales</taxon>
        <taxon>Flavobacteriaceae</taxon>
        <taxon>Flavobacterium</taxon>
    </lineage>
</organism>
<keyword evidence="1" id="KW-0472">Membrane</keyword>
<dbReference type="EMBL" id="JAVDVI010000002">
    <property type="protein sequence ID" value="MDR6966834.1"/>
    <property type="molecule type" value="Genomic_DNA"/>
</dbReference>
<feature type="transmembrane region" description="Helical" evidence="1">
    <location>
        <begin position="29"/>
        <end position="49"/>
    </location>
</feature>